<dbReference type="EMBL" id="VOOS01000002">
    <property type="protein sequence ID" value="TXB66154.1"/>
    <property type="molecule type" value="Genomic_DNA"/>
</dbReference>
<dbReference type="RefSeq" id="WP_147099654.1">
    <property type="nucleotide sequence ID" value="NZ_VOOS01000002.1"/>
</dbReference>
<gene>
    <name evidence="1" type="ORF">FRY74_06165</name>
</gene>
<comment type="caution">
    <text evidence="1">The sequence shown here is derived from an EMBL/GenBank/DDBJ whole genome shotgun (WGS) entry which is preliminary data.</text>
</comment>
<name>A0A5C6RVT7_9FLAO</name>
<keyword evidence="2" id="KW-1185">Reference proteome</keyword>
<accession>A0A5C6RVT7</accession>
<evidence type="ECO:0000313" key="1">
    <source>
        <dbReference type="EMBL" id="TXB66154.1"/>
    </source>
</evidence>
<dbReference type="AlphaFoldDB" id="A0A5C6RVT7"/>
<reference evidence="1 2" key="1">
    <citation type="submission" date="2019-08" db="EMBL/GenBank/DDBJ databases">
        <title>Genome of Vicingus serpentipes NCIMB 15042.</title>
        <authorList>
            <person name="Bowman J.P."/>
        </authorList>
    </citation>
    <scope>NUCLEOTIDE SEQUENCE [LARGE SCALE GENOMIC DNA]</scope>
    <source>
        <strain evidence="1 2">NCIMB 15042</strain>
    </source>
</reference>
<protein>
    <submittedName>
        <fullName evidence="1">Uncharacterized protein</fullName>
    </submittedName>
</protein>
<organism evidence="1 2">
    <name type="scientific">Vicingus serpentipes</name>
    <dbReference type="NCBI Taxonomy" id="1926625"/>
    <lineage>
        <taxon>Bacteria</taxon>
        <taxon>Pseudomonadati</taxon>
        <taxon>Bacteroidota</taxon>
        <taxon>Flavobacteriia</taxon>
        <taxon>Flavobacteriales</taxon>
        <taxon>Vicingaceae</taxon>
        <taxon>Vicingus</taxon>
    </lineage>
</organism>
<proteinExistence type="predicted"/>
<sequence length="335" mass="39986">MVLFIDKDFINDFFGCLDQSENRIAYLKVLEIFSSFVKVKFYINFETIEEHHNAVIENPLVEKLFDYAEFEGYSNDLVKDILFYNNKRPALAFTSEDSDWCFENSRGNLKICNIETFESVIKNILDLERKFDLLEDENSSEYSWNGWEGINYLSNYSNSIYIFDRYIFKKDDKDIIKENILEFIKTLVPEKSNNKCYLRIFSEVPENEKKIELQDELKLQKERIEFAKRFKTFLNSNLANLNISIELIIYDKKIQIGANLHDRCCFSSFYSIYVGKGFELYKKGRRFEKSNSRFIIESILDKFSYNSYNNNLNILDKYYDKAIEQQDVRGEMFVF</sequence>
<evidence type="ECO:0000313" key="2">
    <source>
        <dbReference type="Proteomes" id="UP000321721"/>
    </source>
</evidence>
<dbReference type="Proteomes" id="UP000321721">
    <property type="component" value="Unassembled WGS sequence"/>
</dbReference>
<dbReference type="OrthoDB" id="1419421at2"/>